<organism evidence="2 6">
    <name type="scientific">Adineta steineri</name>
    <dbReference type="NCBI Taxonomy" id="433720"/>
    <lineage>
        <taxon>Eukaryota</taxon>
        <taxon>Metazoa</taxon>
        <taxon>Spiralia</taxon>
        <taxon>Gnathifera</taxon>
        <taxon>Rotifera</taxon>
        <taxon>Eurotatoria</taxon>
        <taxon>Bdelloidea</taxon>
        <taxon>Adinetida</taxon>
        <taxon>Adinetidae</taxon>
        <taxon>Adineta</taxon>
    </lineage>
</organism>
<dbReference type="EMBL" id="CAJOBB010004020">
    <property type="protein sequence ID" value="CAF4070308.1"/>
    <property type="molecule type" value="Genomic_DNA"/>
</dbReference>
<evidence type="ECO:0000313" key="6">
    <source>
        <dbReference type="Proteomes" id="UP000663860"/>
    </source>
</evidence>
<evidence type="ECO:0000313" key="5">
    <source>
        <dbReference type="EMBL" id="CAF4070308.1"/>
    </source>
</evidence>
<feature type="region of interest" description="Disordered" evidence="1">
    <location>
        <begin position="1"/>
        <end position="44"/>
    </location>
</feature>
<comment type="caution">
    <text evidence="2">The sequence shown here is derived from an EMBL/GenBank/DDBJ whole genome shotgun (WGS) entry which is preliminary data.</text>
</comment>
<dbReference type="EMBL" id="CAJNOG010000645">
    <property type="protein sequence ID" value="CAF1325140.1"/>
    <property type="molecule type" value="Genomic_DNA"/>
</dbReference>
<reference evidence="2" key="1">
    <citation type="submission" date="2021-02" db="EMBL/GenBank/DDBJ databases">
        <authorList>
            <person name="Nowell W R."/>
        </authorList>
    </citation>
    <scope>NUCLEOTIDE SEQUENCE</scope>
</reference>
<proteinExistence type="predicted"/>
<feature type="compositionally biased region" description="Polar residues" evidence="1">
    <location>
        <begin position="77"/>
        <end position="99"/>
    </location>
</feature>
<dbReference type="Proteomes" id="UP000663868">
    <property type="component" value="Unassembled WGS sequence"/>
</dbReference>
<protein>
    <submittedName>
        <fullName evidence="2">Uncharacterized protein</fullName>
    </submittedName>
</protein>
<dbReference type="Proteomes" id="UP000663844">
    <property type="component" value="Unassembled WGS sequence"/>
</dbReference>
<evidence type="ECO:0000256" key="1">
    <source>
        <dbReference type="SAM" id="MobiDB-lite"/>
    </source>
</evidence>
<feature type="compositionally biased region" description="Polar residues" evidence="1">
    <location>
        <begin position="30"/>
        <end position="44"/>
    </location>
</feature>
<dbReference type="EMBL" id="CAJNOE010000367">
    <property type="protein sequence ID" value="CAF1177318.1"/>
    <property type="molecule type" value="Genomic_DNA"/>
</dbReference>
<sequence>MAYTPRSTNDQRYEFQPQDQAPTISKLVRPSNNDSHTIDRQNINSPYTTIGKIGESYVTSSQRTGDSAYESIRRSGGDNNNAVQRFNDGNNRQETSQRNNEYARRIPTAHINVDTSRRPADGNARTCVMEINIAVSMGGDRNSQTALITSNNSSRQPIVRSTATIDDVRYIDLDFRSPQNTARLSTDGMIRRPT</sequence>
<accession>A0A814UNI7</accession>
<dbReference type="AlphaFoldDB" id="A0A814UNI7"/>
<feature type="compositionally biased region" description="Polar residues" evidence="1">
    <location>
        <begin position="1"/>
        <end position="10"/>
    </location>
</feature>
<gene>
    <name evidence="2" type="ORF">IZO911_LOCUS27252</name>
    <name evidence="3" type="ORF">JYZ213_LOCUS33631</name>
    <name evidence="5" type="ORF">KXQ929_LOCUS32699</name>
    <name evidence="4" type="ORF">OXD698_LOCUS13336</name>
</gene>
<dbReference type="Proteomes" id="UP000663860">
    <property type="component" value="Unassembled WGS sequence"/>
</dbReference>
<name>A0A814UNI7_9BILA</name>
<dbReference type="Proteomes" id="UP000663845">
    <property type="component" value="Unassembled WGS sequence"/>
</dbReference>
<evidence type="ECO:0000313" key="4">
    <source>
        <dbReference type="EMBL" id="CAF3716506.1"/>
    </source>
</evidence>
<dbReference type="EMBL" id="CAJOAZ010000809">
    <property type="protein sequence ID" value="CAF3716506.1"/>
    <property type="molecule type" value="Genomic_DNA"/>
</dbReference>
<evidence type="ECO:0000313" key="3">
    <source>
        <dbReference type="EMBL" id="CAF1325140.1"/>
    </source>
</evidence>
<evidence type="ECO:0000313" key="2">
    <source>
        <dbReference type="EMBL" id="CAF1177318.1"/>
    </source>
</evidence>
<feature type="region of interest" description="Disordered" evidence="1">
    <location>
        <begin position="59"/>
        <end position="99"/>
    </location>
</feature>